<accession>A0A5Q0BGT7</accession>
<evidence type="ECO:0000259" key="2">
    <source>
        <dbReference type="PROSITE" id="PS51898"/>
    </source>
</evidence>
<dbReference type="EMBL" id="CP044205">
    <property type="protein sequence ID" value="QFY43043.1"/>
    <property type="molecule type" value="Genomic_DNA"/>
</dbReference>
<dbReference type="Pfam" id="PF00589">
    <property type="entry name" value="Phage_integrase"/>
    <property type="match status" value="1"/>
</dbReference>
<dbReference type="InParanoid" id="A0A5Q0BGT7"/>
<dbReference type="SUPFAM" id="SSF56349">
    <property type="entry name" value="DNA breaking-rejoining enzymes"/>
    <property type="match status" value="1"/>
</dbReference>
<keyword evidence="1" id="KW-0233">DNA recombination</keyword>
<evidence type="ECO:0000313" key="3">
    <source>
        <dbReference type="EMBL" id="QFY43043.1"/>
    </source>
</evidence>
<evidence type="ECO:0000256" key="1">
    <source>
        <dbReference type="ARBA" id="ARBA00023172"/>
    </source>
</evidence>
<dbReference type="GO" id="GO:0006310">
    <property type="term" value="P:DNA recombination"/>
    <property type="evidence" value="ECO:0007669"/>
    <property type="project" value="UniProtKB-KW"/>
</dbReference>
<proteinExistence type="predicted"/>
<dbReference type="InterPro" id="IPR011010">
    <property type="entry name" value="DNA_brk_join_enz"/>
</dbReference>
<dbReference type="KEGG" id="mmob:F6R98_10785"/>
<dbReference type="GO" id="GO:0015074">
    <property type="term" value="P:DNA integration"/>
    <property type="evidence" value="ECO:0007669"/>
    <property type="project" value="InterPro"/>
</dbReference>
<feature type="domain" description="Tyr recombinase" evidence="2">
    <location>
        <begin position="1"/>
        <end position="101"/>
    </location>
</feature>
<dbReference type="PROSITE" id="PS51898">
    <property type="entry name" value="TYR_RECOMBINASE"/>
    <property type="match status" value="1"/>
</dbReference>
<sequence length="120" mass="13369">MPLSSVAASAVNSQRGRSAEWVFTCDGNRITRLTNTAWKSGRKRAGLPDVRIHDLRHTFARRLRSVDVSQEDIAELLGHRYGTVTQHYSKAAIERLFSCLDKLADDDGNSAEMVLLRKAG</sequence>
<organism evidence="3 4">
    <name type="scientific">Candidatus Methylospira mobilis</name>
    <dbReference type="NCBI Taxonomy" id="1808979"/>
    <lineage>
        <taxon>Bacteria</taxon>
        <taxon>Pseudomonadati</taxon>
        <taxon>Pseudomonadota</taxon>
        <taxon>Gammaproteobacteria</taxon>
        <taxon>Methylococcales</taxon>
        <taxon>Methylococcaceae</taxon>
        <taxon>Candidatus Methylospira</taxon>
    </lineage>
</organism>
<evidence type="ECO:0000313" key="4">
    <source>
        <dbReference type="Proteomes" id="UP000325755"/>
    </source>
</evidence>
<name>A0A5Q0BGT7_9GAMM</name>
<reference evidence="3 4" key="1">
    <citation type="submission" date="2019-09" db="EMBL/GenBank/DDBJ databases">
        <title>Ecophysiology of the spiral-shaped methanotroph Methylospira mobilis as revealed by the complete genome sequence.</title>
        <authorList>
            <person name="Oshkin I.Y."/>
            <person name="Dedysh S.N."/>
            <person name="Miroshnikov K."/>
            <person name="Danilova O.V."/>
            <person name="Hakobyan A."/>
            <person name="Liesack W."/>
        </authorList>
    </citation>
    <scope>NUCLEOTIDE SEQUENCE [LARGE SCALE GENOMIC DNA]</scope>
    <source>
        <strain evidence="3 4">Shm1</strain>
    </source>
</reference>
<protein>
    <submittedName>
        <fullName evidence="3">Tyrosine-type recombinase/integrase</fullName>
    </submittedName>
</protein>
<dbReference type="InterPro" id="IPR013762">
    <property type="entry name" value="Integrase-like_cat_sf"/>
</dbReference>
<dbReference type="Proteomes" id="UP000325755">
    <property type="component" value="Chromosome"/>
</dbReference>
<dbReference type="OrthoDB" id="662444at2"/>
<dbReference type="Gene3D" id="1.10.443.10">
    <property type="entry name" value="Intergrase catalytic core"/>
    <property type="match status" value="1"/>
</dbReference>
<dbReference type="InterPro" id="IPR002104">
    <property type="entry name" value="Integrase_catalytic"/>
</dbReference>
<keyword evidence="4" id="KW-1185">Reference proteome</keyword>
<gene>
    <name evidence="3" type="ORF">F6R98_10785</name>
</gene>
<dbReference type="AlphaFoldDB" id="A0A5Q0BGT7"/>
<dbReference type="GO" id="GO:0003677">
    <property type="term" value="F:DNA binding"/>
    <property type="evidence" value="ECO:0007669"/>
    <property type="project" value="InterPro"/>
</dbReference>